<evidence type="ECO:0000313" key="2">
    <source>
        <dbReference type="Proteomes" id="UP001143981"/>
    </source>
</evidence>
<organism evidence="1 2">
    <name type="scientific">Coemansia biformis</name>
    <dbReference type="NCBI Taxonomy" id="1286918"/>
    <lineage>
        <taxon>Eukaryota</taxon>
        <taxon>Fungi</taxon>
        <taxon>Fungi incertae sedis</taxon>
        <taxon>Zoopagomycota</taxon>
        <taxon>Kickxellomycotina</taxon>
        <taxon>Kickxellomycetes</taxon>
        <taxon>Kickxellales</taxon>
        <taxon>Kickxellaceae</taxon>
        <taxon>Coemansia</taxon>
    </lineage>
</organism>
<proteinExistence type="predicted"/>
<dbReference type="AlphaFoldDB" id="A0A9W8CY10"/>
<dbReference type="InterPro" id="IPR036291">
    <property type="entry name" value="NAD(P)-bd_dom_sf"/>
</dbReference>
<dbReference type="OrthoDB" id="10254221at2759"/>
<evidence type="ECO:0000313" key="1">
    <source>
        <dbReference type="EMBL" id="KAJ1735321.1"/>
    </source>
</evidence>
<keyword evidence="2" id="KW-1185">Reference proteome</keyword>
<comment type="caution">
    <text evidence="1">The sequence shown here is derived from an EMBL/GenBank/DDBJ whole genome shotgun (WGS) entry which is preliminary data.</text>
</comment>
<sequence length="312" mass="33450">MATFASILESSARKSILVTSCDTYSGYQLATALLKHKGKHFGRVYATYFAANHLVEHLEKQGAGCIRLAIADGVDVIAKAYGKADVVVISPPVGDDQWGQKGGSVFVSAAAEAKVAGLAMCSAINADQMSGLPMLEPLCEMEKAFDRAKAKVGVASLVRCSLHIDLLWLFRCQIASEHKICLSAGANARFVPLAGADAAHGLCNMLVDPRFPPRTYELTGPEAVDFEAVAHTAANQLDDDIAYKQIGRKEMVEYLAQQREICGNGIELVADMLEAVDRGLFAKHCGDLEELLGKKPMSVGAYLAKNASDFKP</sequence>
<dbReference type="PANTHER" id="PTHR43162:SF1">
    <property type="entry name" value="PRESTALK A DIFFERENTIATION PROTEIN A"/>
    <property type="match status" value="1"/>
</dbReference>
<dbReference type="PANTHER" id="PTHR43162">
    <property type="match status" value="1"/>
</dbReference>
<dbReference type="EMBL" id="JANBOI010000031">
    <property type="protein sequence ID" value="KAJ1735321.1"/>
    <property type="molecule type" value="Genomic_DNA"/>
</dbReference>
<dbReference type="SUPFAM" id="SSF51735">
    <property type="entry name" value="NAD(P)-binding Rossmann-fold domains"/>
    <property type="match status" value="1"/>
</dbReference>
<evidence type="ECO:0008006" key="3">
    <source>
        <dbReference type="Google" id="ProtNLM"/>
    </source>
</evidence>
<dbReference type="Gene3D" id="3.90.25.10">
    <property type="entry name" value="UDP-galactose 4-epimerase, domain 1"/>
    <property type="match status" value="1"/>
</dbReference>
<dbReference type="InterPro" id="IPR051604">
    <property type="entry name" value="Ergot_Alk_Oxidoreductase"/>
</dbReference>
<dbReference type="Gene3D" id="3.40.50.720">
    <property type="entry name" value="NAD(P)-binding Rossmann-like Domain"/>
    <property type="match status" value="1"/>
</dbReference>
<dbReference type="Proteomes" id="UP001143981">
    <property type="component" value="Unassembled WGS sequence"/>
</dbReference>
<gene>
    <name evidence="1" type="ORF">LPJ61_000607</name>
</gene>
<reference evidence="1" key="1">
    <citation type="submission" date="2022-07" db="EMBL/GenBank/DDBJ databases">
        <title>Phylogenomic reconstructions and comparative analyses of Kickxellomycotina fungi.</title>
        <authorList>
            <person name="Reynolds N.K."/>
            <person name="Stajich J.E."/>
            <person name="Barry K."/>
            <person name="Grigoriev I.V."/>
            <person name="Crous P."/>
            <person name="Smith M.E."/>
        </authorList>
    </citation>
    <scope>NUCLEOTIDE SEQUENCE</scope>
    <source>
        <strain evidence="1">BCRC 34381</strain>
    </source>
</reference>
<protein>
    <recommendedName>
        <fullName evidence="3">NmrA-like domain-containing protein</fullName>
    </recommendedName>
</protein>
<accession>A0A9W8CY10</accession>
<name>A0A9W8CY10_9FUNG</name>